<evidence type="ECO:0000256" key="11">
    <source>
        <dbReference type="ARBA" id="ARBA00030126"/>
    </source>
</evidence>
<keyword evidence="7" id="KW-0540">Nuclease</keyword>
<evidence type="ECO:0000256" key="6">
    <source>
        <dbReference type="ARBA" id="ARBA00022490"/>
    </source>
</evidence>
<evidence type="ECO:0000256" key="1">
    <source>
        <dbReference type="ARBA" id="ARBA00001968"/>
    </source>
</evidence>
<keyword evidence="9" id="KW-0378">Hydrolase</keyword>
<dbReference type="Proteomes" id="UP000639338">
    <property type="component" value="Unassembled WGS sequence"/>
</dbReference>
<dbReference type="InterPro" id="IPR045249">
    <property type="entry name" value="HARBI1-like"/>
</dbReference>
<organism evidence="14 15">
    <name type="scientific">Aphidius gifuensis</name>
    <name type="common">Parasitoid wasp</name>
    <dbReference type="NCBI Taxonomy" id="684658"/>
    <lineage>
        <taxon>Eukaryota</taxon>
        <taxon>Metazoa</taxon>
        <taxon>Ecdysozoa</taxon>
        <taxon>Arthropoda</taxon>
        <taxon>Hexapoda</taxon>
        <taxon>Insecta</taxon>
        <taxon>Pterygota</taxon>
        <taxon>Neoptera</taxon>
        <taxon>Endopterygota</taxon>
        <taxon>Hymenoptera</taxon>
        <taxon>Apocrita</taxon>
        <taxon>Ichneumonoidea</taxon>
        <taxon>Braconidae</taxon>
        <taxon>Aphidiinae</taxon>
        <taxon>Aphidius</taxon>
    </lineage>
</organism>
<dbReference type="PRINTS" id="PR02086">
    <property type="entry name" value="PUTNUCHARBI1"/>
</dbReference>
<keyword evidence="6" id="KW-0963">Cytoplasm</keyword>
<evidence type="ECO:0000256" key="4">
    <source>
        <dbReference type="ARBA" id="ARBA00006958"/>
    </source>
</evidence>
<feature type="domain" description="DDE Tnp4" evidence="13">
    <location>
        <begin position="185"/>
        <end position="340"/>
    </location>
</feature>
<keyword evidence="8" id="KW-0479">Metal-binding</keyword>
<evidence type="ECO:0000256" key="8">
    <source>
        <dbReference type="ARBA" id="ARBA00022723"/>
    </source>
</evidence>
<dbReference type="GO" id="GO:0005634">
    <property type="term" value="C:nucleus"/>
    <property type="evidence" value="ECO:0007669"/>
    <property type="project" value="UniProtKB-SubCell"/>
</dbReference>
<comment type="caution">
    <text evidence="14">The sequence shown here is derived from an EMBL/GenBank/DDBJ whole genome shotgun (WGS) entry which is preliminary data.</text>
</comment>
<dbReference type="PANTHER" id="PTHR22930:SF85">
    <property type="entry name" value="GH03217P-RELATED"/>
    <property type="match status" value="1"/>
</dbReference>
<comment type="similarity">
    <text evidence="4">Belongs to the HARBI1 family.</text>
</comment>
<evidence type="ECO:0000256" key="10">
    <source>
        <dbReference type="ARBA" id="ARBA00023242"/>
    </source>
</evidence>
<comment type="cofactor">
    <cofactor evidence="1">
        <name>a divalent metal cation</name>
        <dbReference type="ChEBI" id="CHEBI:60240"/>
    </cofactor>
</comment>
<evidence type="ECO:0000313" key="15">
    <source>
        <dbReference type="Proteomes" id="UP000639338"/>
    </source>
</evidence>
<keyword evidence="10" id="KW-0539">Nucleus</keyword>
<gene>
    <name evidence="14" type="ORF">HCN44_006010</name>
</gene>
<dbReference type="GO" id="GO:0004518">
    <property type="term" value="F:nuclease activity"/>
    <property type="evidence" value="ECO:0007669"/>
    <property type="project" value="UniProtKB-KW"/>
</dbReference>
<dbReference type="EMBL" id="JACMRX010000001">
    <property type="protein sequence ID" value="KAF7997439.1"/>
    <property type="molecule type" value="Genomic_DNA"/>
</dbReference>
<evidence type="ECO:0000256" key="3">
    <source>
        <dbReference type="ARBA" id="ARBA00004496"/>
    </source>
</evidence>
<keyword evidence="15" id="KW-1185">Reference proteome</keyword>
<dbReference type="Pfam" id="PF13359">
    <property type="entry name" value="DDE_Tnp_4"/>
    <property type="match status" value="1"/>
</dbReference>
<dbReference type="GO" id="GO:0046872">
    <property type="term" value="F:metal ion binding"/>
    <property type="evidence" value="ECO:0007669"/>
    <property type="project" value="UniProtKB-KW"/>
</dbReference>
<dbReference type="GO" id="GO:0005737">
    <property type="term" value="C:cytoplasm"/>
    <property type="evidence" value="ECO:0007669"/>
    <property type="project" value="UniProtKB-SubCell"/>
</dbReference>
<dbReference type="PANTHER" id="PTHR22930">
    <property type="match status" value="1"/>
</dbReference>
<evidence type="ECO:0000256" key="9">
    <source>
        <dbReference type="ARBA" id="ARBA00022801"/>
    </source>
</evidence>
<sequence length="405" mass="46354">MDVEAVLMIANVVQPLYQAVFSSDSSTSSEEDEENDDMMMWLGLIARYNEPVVRIQNYIEYYVPQFSYERFQAHFRVTIEAFVTLENRIGPLIAIHNDGAGRQPISARKQLLATIWLLATPESYRSVADRFGIAESTLWQSVQRVTNALIGIAPQIISWPTPAQRQVISAAFEQVAGLPTVIGAVDGAFVEIKAPAVDKEVYVTRKFFYAYTVQRISDSNLKFIDIYTGWPGSVSDTRIFRNSPIYEDVMAHRAEFFDEEQYIIGDKAYPVLDWCIAPYINRGNLTVHQARFNTAHARQRATIERAWALLFGRFRRLKYLDMTREDLIPSTILACCVLHNICLDHQDLEIAQFENEGHIFRIDRDHDQEIEQVVLNPDAAAIRGLQRRNELCRLIHARHAALQQA</sequence>
<evidence type="ECO:0000256" key="5">
    <source>
        <dbReference type="ARBA" id="ARBA00015519"/>
    </source>
</evidence>
<dbReference type="InterPro" id="IPR026103">
    <property type="entry name" value="HARBI1_animal"/>
</dbReference>
<dbReference type="AlphaFoldDB" id="A0A835CUW9"/>
<evidence type="ECO:0000256" key="7">
    <source>
        <dbReference type="ARBA" id="ARBA00022722"/>
    </source>
</evidence>
<dbReference type="GO" id="GO:0016787">
    <property type="term" value="F:hydrolase activity"/>
    <property type="evidence" value="ECO:0007669"/>
    <property type="project" value="UniProtKB-KW"/>
</dbReference>
<name>A0A835CUW9_APHGI</name>
<evidence type="ECO:0000256" key="12">
    <source>
        <dbReference type="ARBA" id="ARBA00045850"/>
    </source>
</evidence>
<dbReference type="InterPro" id="IPR027806">
    <property type="entry name" value="HARBI1_dom"/>
</dbReference>
<proteinExistence type="inferred from homology"/>
<evidence type="ECO:0000259" key="13">
    <source>
        <dbReference type="Pfam" id="PF13359"/>
    </source>
</evidence>
<evidence type="ECO:0000313" key="14">
    <source>
        <dbReference type="EMBL" id="KAF7997439.1"/>
    </source>
</evidence>
<comment type="subcellular location">
    <subcellularLocation>
        <location evidence="3">Cytoplasm</location>
    </subcellularLocation>
    <subcellularLocation>
        <location evidence="2">Nucleus</location>
    </subcellularLocation>
</comment>
<protein>
    <recommendedName>
        <fullName evidence="5">Putative nuclease HARBI1</fullName>
    </recommendedName>
    <alternativeName>
        <fullName evidence="11">Harbinger transposase-derived nuclease</fullName>
    </alternativeName>
</protein>
<evidence type="ECO:0000256" key="2">
    <source>
        <dbReference type="ARBA" id="ARBA00004123"/>
    </source>
</evidence>
<dbReference type="OrthoDB" id="7695407at2759"/>
<reference evidence="14 15" key="1">
    <citation type="submission" date="2020-08" db="EMBL/GenBank/DDBJ databases">
        <title>Aphidius gifuensis genome sequencing and assembly.</title>
        <authorList>
            <person name="Du Z."/>
        </authorList>
    </citation>
    <scope>NUCLEOTIDE SEQUENCE [LARGE SCALE GENOMIC DNA]</scope>
    <source>
        <strain evidence="14">YNYX2018</strain>
        <tissue evidence="14">Adults</tissue>
    </source>
</reference>
<comment type="function">
    <text evidence="12">Transposase-derived protein that may have nuclease activity. Does not have transposase activity.</text>
</comment>
<accession>A0A835CUW9</accession>